<evidence type="ECO:0000313" key="3">
    <source>
        <dbReference type="Proteomes" id="UP000515153"/>
    </source>
</evidence>
<reference evidence="4" key="2">
    <citation type="submission" date="2019-10" db="EMBL/GenBank/DDBJ databases">
        <authorList>
            <consortium name="NCBI Genome Project"/>
        </authorList>
    </citation>
    <scope>NUCLEOTIDE SEQUENCE</scope>
    <source>
        <strain evidence="4">NI907</strain>
    </source>
</reference>
<reference evidence="4" key="3">
    <citation type="submission" date="2025-08" db="UniProtKB">
        <authorList>
            <consortium name="RefSeq"/>
        </authorList>
    </citation>
    <scope>IDENTIFICATION</scope>
    <source>
        <strain evidence="4">NI907</strain>
    </source>
</reference>
<accession>A0A6P8B1Q9</accession>
<feature type="region of interest" description="Disordered" evidence="1">
    <location>
        <begin position="60"/>
        <end position="88"/>
    </location>
</feature>
<evidence type="ECO:0000256" key="2">
    <source>
        <dbReference type="SAM" id="SignalP"/>
    </source>
</evidence>
<gene>
    <name evidence="4" type="ORF">PgNI_07401</name>
</gene>
<sequence>MQVSRFFAILALAISVTAIPVSIGGSKAVAPGPACHLDKAGRCQCHSAGRSSNHRLTARSDCWTDSDKGSDVSSASSKGSSPSPTAYNCTVCGKKSDDCREGLCGNM</sequence>
<feature type="signal peptide" evidence="2">
    <location>
        <begin position="1"/>
        <end position="18"/>
    </location>
</feature>
<protein>
    <submittedName>
        <fullName evidence="4">Uncharacterized protein</fullName>
    </submittedName>
</protein>
<dbReference type="AlphaFoldDB" id="A0A6P8B1Q9"/>
<organism evidence="3 4">
    <name type="scientific">Pyricularia grisea</name>
    <name type="common">Crabgrass-specific blast fungus</name>
    <name type="synonym">Magnaporthe grisea</name>
    <dbReference type="NCBI Taxonomy" id="148305"/>
    <lineage>
        <taxon>Eukaryota</taxon>
        <taxon>Fungi</taxon>
        <taxon>Dikarya</taxon>
        <taxon>Ascomycota</taxon>
        <taxon>Pezizomycotina</taxon>
        <taxon>Sordariomycetes</taxon>
        <taxon>Sordariomycetidae</taxon>
        <taxon>Magnaporthales</taxon>
        <taxon>Pyriculariaceae</taxon>
        <taxon>Pyricularia</taxon>
    </lineage>
</organism>
<keyword evidence="2" id="KW-0732">Signal</keyword>
<dbReference type="RefSeq" id="XP_030981102.1">
    <property type="nucleotide sequence ID" value="XM_031127414.1"/>
</dbReference>
<evidence type="ECO:0000256" key="1">
    <source>
        <dbReference type="SAM" id="MobiDB-lite"/>
    </source>
</evidence>
<reference evidence="4" key="1">
    <citation type="journal article" date="2019" name="Mol. Biol. Evol.">
        <title>Blast fungal genomes show frequent chromosomal changes, gene gains and losses, and effector gene turnover.</title>
        <authorList>
            <person name="Gomez Luciano L.B."/>
            <person name="Jason Tsai I."/>
            <person name="Chuma I."/>
            <person name="Tosa Y."/>
            <person name="Chen Y.H."/>
            <person name="Li J.Y."/>
            <person name="Li M.Y."/>
            <person name="Jade Lu M.Y."/>
            <person name="Nakayashiki H."/>
            <person name="Li W.H."/>
        </authorList>
    </citation>
    <scope>NUCLEOTIDE SEQUENCE</scope>
    <source>
        <strain evidence="4">NI907</strain>
    </source>
</reference>
<evidence type="ECO:0000313" key="4">
    <source>
        <dbReference type="RefSeq" id="XP_030981102.1"/>
    </source>
</evidence>
<dbReference type="OrthoDB" id="10494707at2759"/>
<name>A0A6P8B1Q9_PYRGI</name>
<proteinExistence type="predicted"/>
<feature type="chain" id="PRO_5028395764" evidence="2">
    <location>
        <begin position="19"/>
        <end position="107"/>
    </location>
</feature>
<keyword evidence="3" id="KW-1185">Reference proteome</keyword>
<dbReference type="KEGG" id="pgri:PgNI_07401"/>
<dbReference type="Proteomes" id="UP000515153">
    <property type="component" value="Unplaced"/>
</dbReference>
<feature type="compositionally biased region" description="Low complexity" evidence="1">
    <location>
        <begin position="71"/>
        <end position="84"/>
    </location>
</feature>
<dbReference type="GeneID" id="41962323"/>